<feature type="coiled-coil region" evidence="1">
    <location>
        <begin position="592"/>
        <end position="626"/>
    </location>
</feature>
<evidence type="ECO:0000256" key="2">
    <source>
        <dbReference type="SAM" id="MobiDB-lite"/>
    </source>
</evidence>
<dbReference type="PANTHER" id="PTHR31099:SF49">
    <property type="entry name" value="MYOSIN HEAVY CHAIN-LIKE PROTEIN"/>
    <property type="match status" value="1"/>
</dbReference>
<dbReference type="Proteomes" id="UP000242715">
    <property type="component" value="Unassembled WGS sequence"/>
</dbReference>
<gene>
    <name evidence="3" type="ORF">TSUD_142860</name>
</gene>
<evidence type="ECO:0000313" key="3">
    <source>
        <dbReference type="EMBL" id="GAU42949.1"/>
    </source>
</evidence>
<evidence type="ECO:0000313" key="4">
    <source>
        <dbReference type="Proteomes" id="UP000242715"/>
    </source>
</evidence>
<dbReference type="EMBL" id="DF973949">
    <property type="protein sequence ID" value="GAU42949.1"/>
    <property type="molecule type" value="Genomic_DNA"/>
</dbReference>
<sequence>MLFCPLVFTHSHLSFKYPPFKGSYHYTAKLGGFGLLASLIPQFPSFISAKELSDSGEPLETPHLGFRLERQIRSHYTRADGSLNDRGKGLVKYRPVVFEKCSSGMETPSKYNSVESVRCFREVIKLYDGGDDAEVIVDPVGEGEFITTVNAGEPHYFYMYGAINQTFNLWFPPTAFEIDVLRVLNVAPIQLHLNRWAFVKAFEVVCFGLGVTPTAGFFFSFYYIKSLTPRKLVSLSSQPNRGLFTLYASNFKNYQDSFLRIRCGPKLPDLMYDSERKPLFPFYWSADPRVVRGVDDSLLTPFERETVDFLDTFCLLDIKDQKRLAPDASVDPLTQVIVEDGAPKGVKRKKRTETGKGPTKIPKGNESSSAAVGEPEQQDKGGAGLFEPPKKLGYQLRSSGTGKDAGVGNSDDGVTVEKEETFTQPPPSVQNPHVVEATPTAWGSDFDPSVFLDSHLAMKGDATKFNSMGIAELRKLALGHELKGAVLNNLLSQRQERETREANERADRVAKTAEDVEQCYETAKSKLKEEVVSLKKAHEADLEKEKKDYDDACQKLAADNEKKVKALNEKVAKNCGRVDDLITSRNQNIVALCFARKQIAELEGEVEELEEDNSSLKETLADKYIDGFLFAVKTVKLVFPDLDPERLAQVDVMKKIEGGQLVPR</sequence>
<dbReference type="PANTHER" id="PTHR31099">
    <property type="entry name" value="OS06G0165300 PROTEIN"/>
    <property type="match status" value="1"/>
</dbReference>
<reference evidence="4" key="1">
    <citation type="journal article" date="2017" name="Front. Plant Sci.">
        <title>Climate Clever Clovers: New Paradigm to Reduce the Environmental Footprint of Ruminants by Breeding Low Methanogenic Forages Utilizing Haplotype Variation.</title>
        <authorList>
            <person name="Kaur P."/>
            <person name="Appels R."/>
            <person name="Bayer P.E."/>
            <person name="Keeble-Gagnere G."/>
            <person name="Wang J."/>
            <person name="Hirakawa H."/>
            <person name="Shirasawa K."/>
            <person name="Vercoe P."/>
            <person name="Stefanova K."/>
            <person name="Durmic Z."/>
            <person name="Nichols P."/>
            <person name="Revell C."/>
            <person name="Isobe S.N."/>
            <person name="Edwards D."/>
            <person name="Erskine W."/>
        </authorList>
    </citation>
    <scope>NUCLEOTIDE SEQUENCE [LARGE SCALE GENOMIC DNA]</scope>
    <source>
        <strain evidence="4">cv. Daliak</strain>
    </source>
</reference>
<organism evidence="3 4">
    <name type="scientific">Trifolium subterraneum</name>
    <name type="common">Subterranean clover</name>
    <dbReference type="NCBI Taxonomy" id="3900"/>
    <lineage>
        <taxon>Eukaryota</taxon>
        <taxon>Viridiplantae</taxon>
        <taxon>Streptophyta</taxon>
        <taxon>Embryophyta</taxon>
        <taxon>Tracheophyta</taxon>
        <taxon>Spermatophyta</taxon>
        <taxon>Magnoliopsida</taxon>
        <taxon>eudicotyledons</taxon>
        <taxon>Gunneridae</taxon>
        <taxon>Pentapetalae</taxon>
        <taxon>rosids</taxon>
        <taxon>fabids</taxon>
        <taxon>Fabales</taxon>
        <taxon>Fabaceae</taxon>
        <taxon>Papilionoideae</taxon>
        <taxon>50 kb inversion clade</taxon>
        <taxon>NPAAA clade</taxon>
        <taxon>Hologalegina</taxon>
        <taxon>IRL clade</taxon>
        <taxon>Trifolieae</taxon>
        <taxon>Trifolium</taxon>
    </lineage>
</organism>
<proteinExistence type="predicted"/>
<keyword evidence="4" id="KW-1185">Reference proteome</keyword>
<dbReference type="AlphaFoldDB" id="A0A2Z6PDR4"/>
<feature type="coiled-coil region" evidence="1">
    <location>
        <begin position="535"/>
        <end position="562"/>
    </location>
</feature>
<feature type="region of interest" description="Disordered" evidence="2">
    <location>
        <begin position="341"/>
        <end position="412"/>
    </location>
</feature>
<evidence type="ECO:0000256" key="1">
    <source>
        <dbReference type="SAM" id="Coils"/>
    </source>
</evidence>
<name>A0A2Z6PDR4_TRISU</name>
<protein>
    <submittedName>
        <fullName evidence="3">Uncharacterized protein</fullName>
    </submittedName>
</protein>
<keyword evidence="1" id="KW-0175">Coiled coil</keyword>
<accession>A0A2Z6PDR4</accession>
<dbReference type="OrthoDB" id="1436780at2759"/>